<sequence>MNGMRAKDNSYKWLARMYPKYPLTFQSALFVRSDSLIKSIEDIKSTTTIALGDYNSASSFYMPTYDLYGKSTTVTAGHRSSKIRELVANKQADIGAVVYSTIKDDPQFRVIQISREIPGTGVYLSPKLSPTVQKQIQNILENAPKKIKEQANYDTGKEPDYKEFRTIALRADQVLSCANFSRNPVQFFCNATSQGILGRVAGFTNQGNGMIRLRLERENHKTCQVFVSSQTLNKITDGSSPEIVNRKQVKIIGVEPIELEDGTCQLTIENPTQLVVLQPGA</sequence>
<dbReference type="Pfam" id="PF12974">
    <property type="entry name" value="Phosphonate-bd"/>
    <property type="match status" value="1"/>
</dbReference>
<dbReference type="KEGG" id="nsh:GXM_05672"/>
<proteinExistence type="predicted"/>
<dbReference type="SUPFAM" id="SSF53850">
    <property type="entry name" value="Periplasmic binding protein-like II"/>
    <property type="match status" value="1"/>
</dbReference>
<reference evidence="1 2" key="1">
    <citation type="submission" date="2019-10" db="EMBL/GenBank/DDBJ databases">
        <title>Genomic and transcriptomic insights into the perfect genentic adaptation of a filamentous nitrogen-fixing cyanobacterium to rice fields.</title>
        <authorList>
            <person name="Chen Z."/>
        </authorList>
    </citation>
    <scope>NUCLEOTIDE SEQUENCE [LARGE SCALE GENOMIC DNA]</scope>
    <source>
        <strain evidence="1">CCNUC1</strain>
    </source>
</reference>
<gene>
    <name evidence="1" type="ORF">GXM_05672</name>
</gene>
<accession>A0A5P8W6A4</accession>
<protein>
    <submittedName>
        <fullName evidence="1">PhnD, phosphonate transport system substrate-binding protein</fullName>
    </submittedName>
</protein>
<evidence type="ECO:0000313" key="2">
    <source>
        <dbReference type="Proteomes" id="UP000326678"/>
    </source>
</evidence>
<organism evidence="1 2">
    <name type="scientific">Nostoc sphaeroides CCNUC1</name>
    <dbReference type="NCBI Taxonomy" id="2653204"/>
    <lineage>
        <taxon>Bacteria</taxon>
        <taxon>Bacillati</taxon>
        <taxon>Cyanobacteriota</taxon>
        <taxon>Cyanophyceae</taxon>
        <taxon>Nostocales</taxon>
        <taxon>Nostocaceae</taxon>
        <taxon>Nostoc</taxon>
    </lineage>
</organism>
<dbReference type="Proteomes" id="UP000326678">
    <property type="component" value="Chromosome Gxm1"/>
</dbReference>
<evidence type="ECO:0000313" key="1">
    <source>
        <dbReference type="EMBL" id="QFS48180.1"/>
    </source>
</evidence>
<dbReference type="EMBL" id="CP045226">
    <property type="protein sequence ID" value="QFS48180.1"/>
    <property type="molecule type" value="Genomic_DNA"/>
</dbReference>
<dbReference type="AlphaFoldDB" id="A0A5P8W6A4"/>
<keyword evidence="2" id="KW-1185">Reference proteome</keyword>
<name>A0A5P8W6A4_9NOSO</name>
<dbReference type="Gene3D" id="3.40.190.10">
    <property type="entry name" value="Periplasmic binding protein-like II"/>
    <property type="match status" value="2"/>
</dbReference>